<gene>
    <name evidence="12" type="primary">ribC</name>
    <name evidence="12" type="ORF">SCORR_v1c03330</name>
</gene>
<reference evidence="12 13" key="1">
    <citation type="submission" date="2017-07" db="EMBL/GenBank/DDBJ databases">
        <title>Complete genome sequence of Spiroplasma corruscae EC-1 (DSM 19793).</title>
        <authorList>
            <person name="Tsai Y.-M."/>
            <person name="Lo W.-S."/>
            <person name="Kuo C.-H."/>
        </authorList>
    </citation>
    <scope>NUCLEOTIDE SEQUENCE [LARGE SCALE GENOMIC DNA]</scope>
    <source>
        <strain evidence="12 13">EC-1</strain>
    </source>
</reference>
<keyword evidence="7" id="KW-0547">Nucleotide-binding</keyword>
<protein>
    <recommendedName>
        <fullName evidence="2">FAD synthase</fullName>
        <ecNumber evidence="2">2.7.7.2</ecNumber>
    </recommendedName>
</protein>
<evidence type="ECO:0000256" key="6">
    <source>
        <dbReference type="ARBA" id="ARBA00022695"/>
    </source>
</evidence>
<evidence type="ECO:0000256" key="9">
    <source>
        <dbReference type="ARBA" id="ARBA00022840"/>
    </source>
</evidence>
<dbReference type="EMBL" id="CP022535">
    <property type="protein sequence ID" value="ASP28107.1"/>
    <property type="molecule type" value="Genomic_DNA"/>
</dbReference>
<name>A0A222ENN8_9MOLU</name>
<evidence type="ECO:0000256" key="2">
    <source>
        <dbReference type="ARBA" id="ARBA00012393"/>
    </source>
</evidence>
<keyword evidence="5 12" id="KW-0808">Transferase</keyword>
<dbReference type="GO" id="GO:0006747">
    <property type="term" value="P:FAD biosynthetic process"/>
    <property type="evidence" value="ECO:0007669"/>
    <property type="project" value="UniProtKB-UniPathway"/>
</dbReference>
<evidence type="ECO:0000259" key="11">
    <source>
        <dbReference type="Pfam" id="PF06574"/>
    </source>
</evidence>
<evidence type="ECO:0000256" key="7">
    <source>
        <dbReference type="ARBA" id="ARBA00022741"/>
    </source>
</evidence>
<dbReference type="GO" id="GO:0016301">
    <property type="term" value="F:kinase activity"/>
    <property type="evidence" value="ECO:0007669"/>
    <property type="project" value="UniProtKB-KW"/>
</dbReference>
<feature type="domain" description="FAD synthetase" evidence="11">
    <location>
        <begin position="17"/>
        <end position="143"/>
    </location>
</feature>
<dbReference type="Gene3D" id="3.40.50.620">
    <property type="entry name" value="HUPs"/>
    <property type="match status" value="1"/>
</dbReference>
<evidence type="ECO:0000256" key="8">
    <source>
        <dbReference type="ARBA" id="ARBA00022827"/>
    </source>
</evidence>
<keyword evidence="13" id="KW-1185">Reference proteome</keyword>
<dbReference type="GO" id="GO:0005524">
    <property type="term" value="F:ATP binding"/>
    <property type="evidence" value="ECO:0007669"/>
    <property type="project" value="UniProtKB-KW"/>
</dbReference>
<keyword evidence="4" id="KW-0288">FMN</keyword>
<dbReference type="Proteomes" id="UP000203229">
    <property type="component" value="Chromosome"/>
</dbReference>
<dbReference type="RefSeq" id="WP_094048543.1">
    <property type="nucleotide sequence ID" value="NZ_CP022535.1"/>
</dbReference>
<evidence type="ECO:0000256" key="10">
    <source>
        <dbReference type="ARBA" id="ARBA00049494"/>
    </source>
</evidence>
<evidence type="ECO:0000256" key="4">
    <source>
        <dbReference type="ARBA" id="ARBA00022643"/>
    </source>
</evidence>
<dbReference type="InterPro" id="IPR015864">
    <property type="entry name" value="FAD_synthase"/>
</dbReference>
<dbReference type="UniPathway" id="UPA00277">
    <property type="reaction ID" value="UER00407"/>
</dbReference>
<comment type="catalytic activity">
    <reaction evidence="10">
        <text>FMN + ATP + H(+) = FAD + diphosphate</text>
        <dbReference type="Rhea" id="RHEA:17237"/>
        <dbReference type="ChEBI" id="CHEBI:15378"/>
        <dbReference type="ChEBI" id="CHEBI:30616"/>
        <dbReference type="ChEBI" id="CHEBI:33019"/>
        <dbReference type="ChEBI" id="CHEBI:57692"/>
        <dbReference type="ChEBI" id="CHEBI:58210"/>
        <dbReference type="EC" id="2.7.7.2"/>
    </reaction>
</comment>
<keyword evidence="12" id="KW-0418">Kinase</keyword>
<dbReference type="Pfam" id="PF06574">
    <property type="entry name" value="FAD_syn"/>
    <property type="match status" value="1"/>
</dbReference>
<evidence type="ECO:0000256" key="1">
    <source>
        <dbReference type="ARBA" id="ARBA00004726"/>
    </source>
</evidence>
<organism evidence="12 13">
    <name type="scientific">Spiroplasma corruscae</name>
    <dbReference type="NCBI Taxonomy" id="216934"/>
    <lineage>
        <taxon>Bacteria</taxon>
        <taxon>Bacillati</taxon>
        <taxon>Mycoplasmatota</taxon>
        <taxon>Mollicutes</taxon>
        <taxon>Entomoplasmatales</taxon>
        <taxon>Spiroplasmataceae</taxon>
        <taxon>Spiroplasma</taxon>
    </lineage>
</organism>
<dbReference type="GO" id="GO:0003919">
    <property type="term" value="F:FMN adenylyltransferase activity"/>
    <property type="evidence" value="ECO:0007669"/>
    <property type="project" value="UniProtKB-EC"/>
</dbReference>
<dbReference type="KEGG" id="scou:SCORR_v1c03330"/>
<comment type="pathway">
    <text evidence="1">Cofactor biosynthesis; FAD biosynthesis; FAD from FMN: step 1/1.</text>
</comment>
<dbReference type="AlphaFoldDB" id="A0A222ENN8"/>
<dbReference type="InterPro" id="IPR014729">
    <property type="entry name" value="Rossmann-like_a/b/a_fold"/>
</dbReference>
<dbReference type="OrthoDB" id="9803667at2"/>
<accession>A0A222ENN8</accession>
<evidence type="ECO:0000256" key="5">
    <source>
        <dbReference type="ARBA" id="ARBA00022679"/>
    </source>
</evidence>
<evidence type="ECO:0000256" key="3">
    <source>
        <dbReference type="ARBA" id="ARBA00022630"/>
    </source>
</evidence>
<proteinExistence type="predicted"/>
<keyword evidence="8" id="KW-0274">FAD</keyword>
<keyword evidence="6 12" id="KW-0548">Nucleotidyltransferase</keyword>
<sequence length="246" mass="28743">MIKIVTNLNNDEVINLNNNFVACIGFFDGLHKVHWKLFMKAKRIAKKNNLGFLILTFSNKITNFITGKDYVLYNNKIRYKLFKEKCNPDLLVEINVNKKTISKSKEDFCNFLINKLNVKKVVIGEDFRFGNNKSGNVNDLIYFLGMGNVKIFKREEKISTSNAKMLLQDGNIRKVNKLLKYKYLIIIKKNINNEFSIISTNIVLKDGYYKLLINNKKYVAKITNNLIIFKETDLAVFFSFFKYNLL</sequence>
<dbReference type="SUPFAM" id="SSF52374">
    <property type="entry name" value="Nucleotidylyl transferase"/>
    <property type="match status" value="1"/>
</dbReference>
<evidence type="ECO:0000313" key="13">
    <source>
        <dbReference type="Proteomes" id="UP000203229"/>
    </source>
</evidence>
<keyword evidence="9" id="KW-0067">ATP-binding</keyword>
<keyword evidence="3" id="KW-0285">Flavoprotein</keyword>
<dbReference type="EC" id="2.7.7.2" evidence="2"/>
<dbReference type="GO" id="GO:0009231">
    <property type="term" value="P:riboflavin biosynthetic process"/>
    <property type="evidence" value="ECO:0007669"/>
    <property type="project" value="InterPro"/>
</dbReference>
<evidence type="ECO:0000313" key="12">
    <source>
        <dbReference type="EMBL" id="ASP28107.1"/>
    </source>
</evidence>